<evidence type="ECO:0000256" key="12">
    <source>
        <dbReference type="ARBA" id="ARBA00023317"/>
    </source>
</evidence>
<dbReference type="GO" id="GO:0004743">
    <property type="term" value="F:pyruvate kinase activity"/>
    <property type="evidence" value="ECO:0007669"/>
    <property type="project" value="UniProtKB-EC"/>
</dbReference>
<dbReference type="InterPro" id="IPR036918">
    <property type="entry name" value="Pyrv_Knase_C_sf"/>
</dbReference>
<dbReference type="Pfam" id="PF02887">
    <property type="entry name" value="PK_C"/>
    <property type="match status" value="1"/>
</dbReference>
<evidence type="ECO:0000256" key="7">
    <source>
        <dbReference type="ARBA" id="ARBA00022741"/>
    </source>
</evidence>
<keyword evidence="9" id="KW-0067">ATP-binding</keyword>
<keyword evidence="6" id="KW-0479">Metal-binding</keyword>
<dbReference type="SUPFAM" id="SSF51621">
    <property type="entry name" value="Phosphoenolpyruvate/pyruvate domain"/>
    <property type="match status" value="1"/>
</dbReference>
<comment type="cofactor">
    <cofactor evidence="1">
        <name>K(+)</name>
        <dbReference type="ChEBI" id="CHEBI:29103"/>
    </cofactor>
</comment>
<dbReference type="Proteomes" id="UP000006729">
    <property type="component" value="Chromosome 5"/>
</dbReference>
<comment type="catalytic activity">
    <reaction evidence="13">
        <text>pyruvate + ATP = phosphoenolpyruvate + ADP + H(+)</text>
        <dbReference type="Rhea" id="RHEA:18157"/>
        <dbReference type="ChEBI" id="CHEBI:15361"/>
        <dbReference type="ChEBI" id="CHEBI:15378"/>
        <dbReference type="ChEBI" id="CHEBI:30616"/>
        <dbReference type="ChEBI" id="CHEBI:58702"/>
        <dbReference type="ChEBI" id="CHEBI:456216"/>
        <dbReference type="EC" id="2.7.1.40"/>
    </reaction>
</comment>
<keyword evidence="11" id="KW-0324">Glycolysis</keyword>
<dbReference type="GO" id="GO:0016301">
    <property type="term" value="F:kinase activity"/>
    <property type="evidence" value="ECO:0007669"/>
    <property type="project" value="UniProtKB-KW"/>
</dbReference>
<keyword evidence="8" id="KW-0418">Kinase</keyword>
<evidence type="ECO:0000256" key="11">
    <source>
        <dbReference type="ARBA" id="ARBA00023152"/>
    </source>
</evidence>
<name>A0A2K2AKD7_POPTR</name>
<evidence type="ECO:0000313" key="16">
    <source>
        <dbReference type="EMBL" id="PNT37993.1"/>
    </source>
</evidence>
<proteinExistence type="inferred from homology"/>
<evidence type="ECO:0000313" key="17">
    <source>
        <dbReference type="Proteomes" id="UP000006729"/>
    </source>
</evidence>
<comment type="similarity">
    <text evidence="3">Belongs to the pyruvate kinase family.</text>
</comment>
<dbReference type="InterPro" id="IPR015813">
    <property type="entry name" value="Pyrv/PenolPyrv_kinase-like_dom"/>
</dbReference>
<dbReference type="InterPro" id="IPR040442">
    <property type="entry name" value="Pyrv_kinase-like_dom_sf"/>
</dbReference>
<evidence type="ECO:0000259" key="15">
    <source>
        <dbReference type="Pfam" id="PF02887"/>
    </source>
</evidence>
<organism evidence="16 17">
    <name type="scientific">Populus trichocarpa</name>
    <name type="common">Western balsam poplar</name>
    <name type="synonym">Populus balsamifera subsp. trichocarpa</name>
    <dbReference type="NCBI Taxonomy" id="3694"/>
    <lineage>
        <taxon>Eukaryota</taxon>
        <taxon>Viridiplantae</taxon>
        <taxon>Streptophyta</taxon>
        <taxon>Embryophyta</taxon>
        <taxon>Tracheophyta</taxon>
        <taxon>Spermatophyta</taxon>
        <taxon>Magnoliopsida</taxon>
        <taxon>eudicotyledons</taxon>
        <taxon>Gunneridae</taxon>
        <taxon>Pentapetalae</taxon>
        <taxon>rosids</taxon>
        <taxon>fabids</taxon>
        <taxon>Malpighiales</taxon>
        <taxon>Salicaceae</taxon>
        <taxon>Saliceae</taxon>
        <taxon>Populus</taxon>
    </lineage>
</organism>
<dbReference type="STRING" id="3694.A0A2K2AKD7"/>
<dbReference type="SUPFAM" id="SSF52935">
    <property type="entry name" value="PK C-terminal domain-like"/>
    <property type="match status" value="1"/>
</dbReference>
<dbReference type="InParanoid" id="A0A2K2AKD7"/>
<evidence type="ECO:0000256" key="2">
    <source>
        <dbReference type="ARBA" id="ARBA00004997"/>
    </source>
</evidence>
<evidence type="ECO:0000256" key="6">
    <source>
        <dbReference type="ARBA" id="ARBA00022723"/>
    </source>
</evidence>
<dbReference type="EMBL" id="CM009294">
    <property type="protein sequence ID" value="PNT37993.1"/>
    <property type="molecule type" value="Genomic_DNA"/>
</dbReference>
<keyword evidence="12" id="KW-0670">Pyruvate</keyword>
<dbReference type="GO" id="GO:0030955">
    <property type="term" value="F:potassium ion binding"/>
    <property type="evidence" value="ECO:0007669"/>
    <property type="project" value="InterPro"/>
</dbReference>
<evidence type="ECO:0000256" key="13">
    <source>
        <dbReference type="ARBA" id="ARBA00048152"/>
    </source>
</evidence>
<comment type="pathway">
    <text evidence="2">Carbohydrate degradation; glycolysis; pyruvate from D-glyceraldehyde 3-phosphate: step 5/5.</text>
</comment>
<dbReference type="Gene3D" id="3.40.1380.20">
    <property type="entry name" value="Pyruvate kinase, C-terminal domain"/>
    <property type="match status" value="1"/>
</dbReference>
<dbReference type="Pfam" id="PF00224">
    <property type="entry name" value="PK"/>
    <property type="match status" value="1"/>
</dbReference>
<dbReference type="InterPro" id="IPR015793">
    <property type="entry name" value="Pyrv_Knase_brl"/>
</dbReference>
<evidence type="ECO:0000256" key="1">
    <source>
        <dbReference type="ARBA" id="ARBA00001958"/>
    </source>
</evidence>
<dbReference type="Gene3D" id="3.20.20.60">
    <property type="entry name" value="Phosphoenolpyruvate-binding domains"/>
    <property type="match status" value="1"/>
</dbReference>
<evidence type="ECO:0000256" key="10">
    <source>
        <dbReference type="ARBA" id="ARBA00022842"/>
    </source>
</evidence>
<dbReference type="InterPro" id="IPR001697">
    <property type="entry name" value="Pyr_Knase"/>
</dbReference>
<keyword evidence="7" id="KW-0547">Nucleotide-binding</keyword>
<reference evidence="16 17" key="1">
    <citation type="journal article" date="2006" name="Science">
        <title>The genome of black cottonwood, Populus trichocarpa (Torr. &amp; Gray).</title>
        <authorList>
            <person name="Tuskan G.A."/>
            <person name="Difazio S."/>
            <person name="Jansson S."/>
            <person name="Bohlmann J."/>
            <person name="Grigoriev I."/>
            <person name="Hellsten U."/>
            <person name="Putnam N."/>
            <person name="Ralph S."/>
            <person name="Rombauts S."/>
            <person name="Salamov A."/>
            <person name="Schein J."/>
            <person name="Sterck L."/>
            <person name="Aerts A."/>
            <person name="Bhalerao R.R."/>
            <person name="Bhalerao R.P."/>
            <person name="Blaudez D."/>
            <person name="Boerjan W."/>
            <person name="Brun A."/>
            <person name="Brunner A."/>
            <person name="Busov V."/>
            <person name="Campbell M."/>
            <person name="Carlson J."/>
            <person name="Chalot M."/>
            <person name="Chapman J."/>
            <person name="Chen G.L."/>
            <person name="Cooper D."/>
            <person name="Coutinho P.M."/>
            <person name="Couturier J."/>
            <person name="Covert S."/>
            <person name="Cronk Q."/>
            <person name="Cunningham R."/>
            <person name="Davis J."/>
            <person name="Degroeve S."/>
            <person name="Dejardin A."/>
            <person name="Depamphilis C."/>
            <person name="Detter J."/>
            <person name="Dirks B."/>
            <person name="Dubchak I."/>
            <person name="Duplessis S."/>
            <person name="Ehlting J."/>
            <person name="Ellis B."/>
            <person name="Gendler K."/>
            <person name="Goodstein D."/>
            <person name="Gribskov M."/>
            <person name="Grimwood J."/>
            <person name="Groover A."/>
            <person name="Gunter L."/>
            <person name="Hamberger B."/>
            <person name="Heinze B."/>
            <person name="Helariutta Y."/>
            <person name="Henrissat B."/>
            <person name="Holligan D."/>
            <person name="Holt R."/>
            <person name="Huang W."/>
            <person name="Islam-Faridi N."/>
            <person name="Jones S."/>
            <person name="Jones-Rhoades M."/>
            <person name="Jorgensen R."/>
            <person name="Joshi C."/>
            <person name="Kangasjarvi J."/>
            <person name="Karlsson J."/>
            <person name="Kelleher C."/>
            <person name="Kirkpatrick R."/>
            <person name="Kirst M."/>
            <person name="Kohler A."/>
            <person name="Kalluri U."/>
            <person name="Larimer F."/>
            <person name="Leebens-Mack J."/>
            <person name="Leple J.C."/>
            <person name="Locascio P."/>
            <person name="Lou Y."/>
            <person name="Lucas S."/>
            <person name="Martin F."/>
            <person name="Montanini B."/>
            <person name="Napoli C."/>
            <person name="Nelson D.R."/>
            <person name="Nelson C."/>
            <person name="Nieminen K."/>
            <person name="Nilsson O."/>
            <person name="Pereda V."/>
            <person name="Peter G."/>
            <person name="Philippe R."/>
            <person name="Pilate G."/>
            <person name="Poliakov A."/>
            <person name="Razumovskaya J."/>
            <person name="Richardson P."/>
            <person name="Rinaldi C."/>
            <person name="Ritland K."/>
            <person name="Rouze P."/>
            <person name="Ryaboy D."/>
            <person name="Schmutz J."/>
            <person name="Schrader J."/>
            <person name="Segerman B."/>
            <person name="Shin H."/>
            <person name="Siddiqui A."/>
            <person name="Sterky F."/>
            <person name="Terry A."/>
            <person name="Tsai C.J."/>
            <person name="Uberbacher E."/>
            <person name="Unneberg P."/>
            <person name="Vahala J."/>
            <person name="Wall K."/>
            <person name="Wessler S."/>
            <person name="Yang G."/>
            <person name="Yin T."/>
            <person name="Douglas C."/>
            <person name="Marra M."/>
            <person name="Sandberg G."/>
            <person name="Van de Peer Y."/>
            <person name="Rokhsar D."/>
        </authorList>
    </citation>
    <scope>NUCLEOTIDE SEQUENCE [LARGE SCALE GENOMIC DNA]</scope>
    <source>
        <strain evidence="17">cv. Nisqually</strain>
    </source>
</reference>
<gene>
    <name evidence="16" type="ORF">POPTR_005G216700</name>
</gene>
<feature type="domain" description="Pyruvate kinase C-terminal" evidence="15">
    <location>
        <begin position="111"/>
        <end position="152"/>
    </location>
</feature>
<evidence type="ECO:0000256" key="4">
    <source>
        <dbReference type="ARBA" id="ARBA00012142"/>
    </source>
</evidence>
<evidence type="ECO:0000256" key="9">
    <source>
        <dbReference type="ARBA" id="ARBA00022840"/>
    </source>
</evidence>
<protein>
    <recommendedName>
        <fullName evidence="4">pyruvate kinase</fullName>
        <ecNumber evidence="4">2.7.1.40</ecNumber>
    </recommendedName>
</protein>
<evidence type="ECO:0000256" key="8">
    <source>
        <dbReference type="ARBA" id="ARBA00022777"/>
    </source>
</evidence>
<keyword evidence="10" id="KW-0460">Magnesium</keyword>
<dbReference type="PANTHER" id="PTHR11817">
    <property type="entry name" value="PYRUVATE KINASE"/>
    <property type="match status" value="1"/>
</dbReference>
<dbReference type="UniPathway" id="UPA00109">
    <property type="reaction ID" value="UER00188"/>
</dbReference>
<dbReference type="GO" id="GO:0005524">
    <property type="term" value="F:ATP binding"/>
    <property type="evidence" value="ECO:0007669"/>
    <property type="project" value="UniProtKB-KW"/>
</dbReference>
<dbReference type="EC" id="2.7.1.40" evidence="4"/>
<evidence type="ECO:0000259" key="14">
    <source>
        <dbReference type="Pfam" id="PF00224"/>
    </source>
</evidence>
<keyword evidence="5" id="KW-0808">Transferase</keyword>
<sequence length="172" mass="19401">MMCILVYSRWDVAVEASMESIDSWKNLEEIIHVSDGAMVARRDLAAQIPLEQQNKPVVVTPQLFESMVDPIPTRAEVAVFSDGSAMVQFPWKALAVIPPNWKTMHFWFYMENGQVASLLSRSRPDLPILAFTSSFSVHRRFNLQGGLIPFYLLSFFPCDVKASNLKGTFLAS</sequence>
<feature type="domain" description="Pyruvate kinase barrel" evidence="14">
    <location>
        <begin position="12"/>
        <end position="78"/>
    </location>
</feature>
<dbReference type="GO" id="GO:0000287">
    <property type="term" value="F:magnesium ion binding"/>
    <property type="evidence" value="ECO:0007669"/>
    <property type="project" value="InterPro"/>
</dbReference>
<dbReference type="InterPro" id="IPR015795">
    <property type="entry name" value="Pyrv_Knase_C"/>
</dbReference>
<dbReference type="AlphaFoldDB" id="A0A2K2AKD7"/>
<evidence type="ECO:0000256" key="5">
    <source>
        <dbReference type="ARBA" id="ARBA00022679"/>
    </source>
</evidence>
<keyword evidence="17" id="KW-1185">Reference proteome</keyword>
<accession>A0A2K2AKD7</accession>
<evidence type="ECO:0000256" key="3">
    <source>
        <dbReference type="ARBA" id="ARBA00008663"/>
    </source>
</evidence>